<feature type="binding site" evidence="10">
    <location>
        <begin position="417"/>
        <end position="418"/>
    </location>
    <ligand>
        <name>substrate</name>
    </ligand>
</feature>
<dbReference type="InterPro" id="IPR017736">
    <property type="entry name" value="Glyco_hydro_1_beta-glucosidase"/>
</dbReference>
<evidence type="ECO:0000256" key="6">
    <source>
        <dbReference type="ARBA" id="ARBA00023277"/>
    </source>
</evidence>
<accession>A0A7Z0WDB0</accession>
<dbReference type="PROSITE" id="PS00653">
    <property type="entry name" value="GLYCOSYL_HYDROL_F1_2"/>
    <property type="match status" value="1"/>
</dbReference>
<evidence type="ECO:0000256" key="8">
    <source>
        <dbReference type="ARBA" id="ARBA00023326"/>
    </source>
</evidence>
<dbReference type="PANTHER" id="PTHR10353">
    <property type="entry name" value="GLYCOSYL HYDROLASE"/>
    <property type="match status" value="1"/>
</dbReference>
<feature type="binding site" evidence="10">
    <location>
        <position position="22"/>
    </location>
    <ligand>
        <name>substrate</name>
    </ligand>
</feature>
<dbReference type="EC" id="3.2.1.21" evidence="3 11"/>
<feature type="binding site" evidence="10">
    <location>
        <position position="123"/>
    </location>
    <ligand>
        <name>substrate</name>
    </ligand>
</feature>
<evidence type="ECO:0000256" key="4">
    <source>
        <dbReference type="ARBA" id="ARBA00022801"/>
    </source>
</evidence>
<dbReference type="Pfam" id="PF00232">
    <property type="entry name" value="Glyco_hydro_1"/>
    <property type="match status" value="1"/>
</dbReference>
<evidence type="ECO:0000256" key="11">
    <source>
        <dbReference type="RuleBase" id="RU361175"/>
    </source>
</evidence>
<dbReference type="InterPro" id="IPR033132">
    <property type="entry name" value="GH_1_N_CS"/>
</dbReference>
<comment type="similarity">
    <text evidence="2 11">Belongs to the glycosyl hydrolase 1 family.</text>
</comment>
<evidence type="ECO:0000256" key="1">
    <source>
        <dbReference type="ARBA" id="ARBA00000448"/>
    </source>
</evidence>
<dbReference type="EMBL" id="MSIF01000039">
    <property type="protein sequence ID" value="OLF04735.1"/>
    <property type="molecule type" value="Genomic_DNA"/>
</dbReference>
<dbReference type="OrthoDB" id="9765195at2"/>
<organism evidence="12 13">
    <name type="scientific">Actinophytocola xinjiangensis</name>
    <dbReference type="NCBI Taxonomy" id="485602"/>
    <lineage>
        <taxon>Bacteria</taxon>
        <taxon>Bacillati</taxon>
        <taxon>Actinomycetota</taxon>
        <taxon>Actinomycetes</taxon>
        <taxon>Pseudonocardiales</taxon>
        <taxon>Pseudonocardiaceae</taxon>
    </lineage>
</organism>
<dbReference type="InterPro" id="IPR001360">
    <property type="entry name" value="Glyco_hydro_1"/>
</dbReference>
<dbReference type="FunFam" id="3.20.20.80:FF:000004">
    <property type="entry name" value="Beta-glucosidase 6-phospho-beta-glucosidase"/>
    <property type="match status" value="1"/>
</dbReference>
<evidence type="ECO:0000256" key="5">
    <source>
        <dbReference type="ARBA" id="ARBA00023001"/>
    </source>
</evidence>
<name>A0A7Z0WDB0_9PSEU</name>
<dbReference type="PRINTS" id="PR00131">
    <property type="entry name" value="GLHYDRLASE1"/>
</dbReference>
<keyword evidence="5" id="KW-0136">Cellulose degradation</keyword>
<protein>
    <recommendedName>
        <fullName evidence="3 11">Beta-glucosidase</fullName>
        <ecNumber evidence="3 11">3.2.1.21</ecNumber>
    </recommendedName>
</protein>
<keyword evidence="7 11" id="KW-0326">Glycosidase</keyword>
<keyword evidence="8" id="KW-0624">Polysaccharide degradation</keyword>
<dbReference type="RefSeq" id="WP_075138248.1">
    <property type="nucleotide sequence ID" value="NZ_MSIF01000039.1"/>
</dbReference>
<dbReference type="AlphaFoldDB" id="A0A7Z0WDB0"/>
<evidence type="ECO:0000256" key="3">
    <source>
        <dbReference type="ARBA" id="ARBA00012744"/>
    </source>
</evidence>
<gene>
    <name evidence="12" type="ORF">BLA60_39660</name>
</gene>
<feature type="active site" description="Proton donor" evidence="9">
    <location>
        <position position="168"/>
    </location>
</feature>
<evidence type="ECO:0000313" key="13">
    <source>
        <dbReference type="Proteomes" id="UP000185696"/>
    </source>
</evidence>
<dbReference type="InterPro" id="IPR017853">
    <property type="entry name" value="GH"/>
</dbReference>
<comment type="catalytic activity">
    <reaction evidence="1 11">
        <text>Hydrolysis of terminal, non-reducing beta-D-glucosyl residues with release of beta-D-glucose.</text>
        <dbReference type="EC" id="3.2.1.21"/>
    </reaction>
</comment>
<feature type="binding site" evidence="10">
    <location>
        <position position="291"/>
    </location>
    <ligand>
        <name>substrate</name>
    </ligand>
</feature>
<reference evidence="12 13" key="1">
    <citation type="submission" date="2016-12" db="EMBL/GenBank/DDBJ databases">
        <title>The draft genome sequence of Actinophytocola xinjiangensis.</title>
        <authorList>
            <person name="Wang W."/>
            <person name="Yuan L."/>
        </authorList>
    </citation>
    <scope>NUCLEOTIDE SEQUENCE [LARGE SCALE GENOMIC DNA]</scope>
    <source>
        <strain evidence="12 13">CGMCC 4.4663</strain>
    </source>
</reference>
<dbReference type="SUPFAM" id="SSF51445">
    <property type="entry name" value="(Trans)glycosidases"/>
    <property type="match status" value="1"/>
</dbReference>
<evidence type="ECO:0000313" key="12">
    <source>
        <dbReference type="EMBL" id="OLF04735.1"/>
    </source>
</evidence>
<sequence length="455" mass="49597">MTPAIPAFPDGFLWGVSSSAYQIEGAVDADGRGQSTWDTFCARPNTVLGGDTGAVATDHYHRYREDVALMAELGVGAYRFSVSWPRVLPTGWGEVNGAGLDFYDRLVDELCAAGIAPAVTLFHWDTPQVVEDAGGWLARDTAHRFADYAAIVGDRLADRVRLWMPLNEPMVLTLFGYAVGAHAPGWQLMFEALPVAHHQLLGHGLAVQALRAAGARDIGIANHHVPVWPASGSDADRGAAQAYDTLVNDLFATPVLRGEYPEGFAAAMPGPVEEDLATIATPLDWYGVNYYQPSVVGAPRPATPATVIDGVAMPDGLPFDFPAVDGYPVTDFGWPVVPDGLREVLSTLRARHGDALPPVYVTESGCAYDDGPDEHGRVADTRRVDYLDGHVRAARAAIDDGVDLRGYFVWSIMDNFEWAVGYSQRFGLVHVDYDTLARTRKDSFHWYRELIRAQR</sequence>
<dbReference type="PANTHER" id="PTHR10353:SF36">
    <property type="entry name" value="LP05116P"/>
    <property type="match status" value="1"/>
</dbReference>
<dbReference type="Gene3D" id="3.20.20.80">
    <property type="entry name" value="Glycosidases"/>
    <property type="match status" value="1"/>
</dbReference>
<keyword evidence="4 11" id="KW-0378">Hydrolase</keyword>
<keyword evidence="13" id="KW-1185">Reference proteome</keyword>
<evidence type="ECO:0000256" key="9">
    <source>
        <dbReference type="PIRSR" id="PIRSR617736-1"/>
    </source>
</evidence>
<evidence type="ECO:0000256" key="7">
    <source>
        <dbReference type="ARBA" id="ARBA00023295"/>
    </source>
</evidence>
<keyword evidence="6" id="KW-0119">Carbohydrate metabolism</keyword>
<feature type="active site" description="Nucleophile" evidence="9">
    <location>
        <position position="363"/>
    </location>
</feature>
<feature type="binding site" evidence="10">
    <location>
        <position position="167"/>
    </location>
    <ligand>
        <name>substrate</name>
    </ligand>
</feature>
<dbReference type="GO" id="GO:0030245">
    <property type="term" value="P:cellulose catabolic process"/>
    <property type="evidence" value="ECO:0007669"/>
    <property type="project" value="UniProtKB-KW"/>
</dbReference>
<dbReference type="NCBIfam" id="TIGR03356">
    <property type="entry name" value="BGL"/>
    <property type="match status" value="1"/>
</dbReference>
<feature type="binding site" evidence="10">
    <location>
        <position position="410"/>
    </location>
    <ligand>
        <name>substrate</name>
    </ligand>
</feature>
<proteinExistence type="inferred from homology"/>
<dbReference type="GO" id="GO:0008422">
    <property type="term" value="F:beta-glucosidase activity"/>
    <property type="evidence" value="ECO:0007669"/>
    <property type="project" value="UniProtKB-EC"/>
</dbReference>
<comment type="caution">
    <text evidence="12">The sequence shown here is derived from an EMBL/GenBank/DDBJ whole genome shotgun (WGS) entry which is preliminary data.</text>
</comment>
<evidence type="ECO:0000256" key="10">
    <source>
        <dbReference type="PIRSR" id="PIRSR617736-2"/>
    </source>
</evidence>
<dbReference type="GO" id="GO:0005829">
    <property type="term" value="C:cytosol"/>
    <property type="evidence" value="ECO:0007669"/>
    <property type="project" value="TreeGrafter"/>
</dbReference>
<dbReference type="Proteomes" id="UP000185696">
    <property type="component" value="Unassembled WGS sequence"/>
</dbReference>
<evidence type="ECO:0000256" key="2">
    <source>
        <dbReference type="ARBA" id="ARBA00010838"/>
    </source>
</evidence>